<protein>
    <recommendedName>
        <fullName evidence="1">N-acetyltransferase domain-containing protein</fullName>
    </recommendedName>
</protein>
<evidence type="ECO:0000313" key="3">
    <source>
        <dbReference type="Proteomes" id="UP000007947"/>
    </source>
</evidence>
<dbReference type="STRING" id="1032480.MLP_40310"/>
<dbReference type="eggNOG" id="COG0456">
    <property type="taxonomic scope" value="Bacteria"/>
</dbReference>
<dbReference type="EMBL" id="AP012204">
    <property type="protein sequence ID" value="BAK37045.1"/>
    <property type="molecule type" value="Genomic_DNA"/>
</dbReference>
<dbReference type="KEGG" id="mph:MLP_40310"/>
<dbReference type="Gene3D" id="3.40.630.30">
    <property type="match status" value="1"/>
</dbReference>
<feature type="domain" description="N-acetyltransferase" evidence="1">
    <location>
        <begin position="21"/>
        <end position="183"/>
    </location>
</feature>
<sequence>MLAARLVRTGRHNGAMVHIALHNSDAAAEHREGVLHVWNETFGRVGDASVWQDTVWDRHRARADFRLATAYDDDRLVGFSWGYTGQPGQYWSDFILDKLGPAVQEWVGGHFEFVELAVLPSVRGQGVGGRLHDLLLAGLPHKRALLGTDDDATSAAVRLYLSRGWRRLGKQSPTGQVMGKLLEDD</sequence>
<evidence type="ECO:0000313" key="2">
    <source>
        <dbReference type="EMBL" id="BAK37045.1"/>
    </source>
</evidence>
<reference evidence="2 3" key="1">
    <citation type="submission" date="2011-05" db="EMBL/GenBank/DDBJ databases">
        <title>Whole genome sequence of Microlunatus phosphovorus NM-1.</title>
        <authorList>
            <person name="Hosoyama A."/>
            <person name="Sasaki K."/>
            <person name="Harada T."/>
            <person name="Igarashi R."/>
            <person name="Kawakoshi A."/>
            <person name="Sasagawa M."/>
            <person name="Fukada J."/>
            <person name="Nakamura S."/>
            <person name="Katano Y."/>
            <person name="Hanada S."/>
            <person name="Kamagata Y."/>
            <person name="Nakamura N."/>
            <person name="Yamazaki S."/>
            <person name="Fujita N."/>
        </authorList>
    </citation>
    <scope>NUCLEOTIDE SEQUENCE [LARGE SCALE GENOMIC DNA]</scope>
    <source>
        <strain evidence="3">ATCC 700054 / DSM 10555 / JCM 9379 / NBRC 101784 / NCIMB 13414 / VKM Ac-1990 / NM-1</strain>
    </source>
</reference>
<dbReference type="InterPro" id="IPR016181">
    <property type="entry name" value="Acyl_CoA_acyltransferase"/>
</dbReference>
<dbReference type="PROSITE" id="PS51186">
    <property type="entry name" value="GNAT"/>
    <property type="match status" value="1"/>
</dbReference>
<dbReference type="SUPFAM" id="SSF55729">
    <property type="entry name" value="Acyl-CoA N-acyltransferases (Nat)"/>
    <property type="match status" value="1"/>
</dbReference>
<dbReference type="AlphaFoldDB" id="F5XR23"/>
<organism evidence="2 3">
    <name type="scientific">Microlunatus phosphovorus (strain ATCC 700054 / DSM 10555 / JCM 9379 / NBRC 101784 / NCIMB 13414 / VKM Ac-1990 / NM-1)</name>
    <dbReference type="NCBI Taxonomy" id="1032480"/>
    <lineage>
        <taxon>Bacteria</taxon>
        <taxon>Bacillati</taxon>
        <taxon>Actinomycetota</taxon>
        <taxon>Actinomycetes</taxon>
        <taxon>Propionibacteriales</taxon>
        <taxon>Propionibacteriaceae</taxon>
        <taxon>Microlunatus</taxon>
    </lineage>
</organism>
<gene>
    <name evidence="2" type="ordered locus">MLP_40310</name>
</gene>
<dbReference type="CDD" id="cd04301">
    <property type="entry name" value="NAT_SF"/>
    <property type="match status" value="1"/>
</dbReference>
<dbReference type="HOGENOM" id="CLU_091690_1_0_11"/>
<dbReference type="InterPro" id="IPR000182">
    <property type="entry name" value="GNAT_dom"/>
</dbReference>
<name>F5XR23_MICPN</name>
<dbReference type="Proteomes" id="UP000007947">
    <property type="component" value="Chromosome"/>
</dbReference>
<accession>F5XR23</accession>
<dbReference type="GO" id="GO:0016747">
    <property type="term" value="F:acyltransferase activity, transferring groups other than amino-acyl groups"/>
    <property type="evidence" value="ECO:0007669"/>
    <property type="project" value="InterPro"/>
</dbReference>
<dbReference type="Pfam" id="PF00583">
    <property type="entry name" value="Acetyltransf_1"/>
    <property type="match status" value="1"/>
</dbReference>
<keyword evidence="3" id="KW-1185">Reference proteome</keyword>
<evidence type="ECO:0000259" key="1">
    <source>
        <dbReference type="PROSITE" id="PS51186"/>
    </source>
</evidence>
<proteinExistence type="predicted"/>